<protein>
    <submittedName>
        <fullName evidence="3">Extra-cytoplasmic solute receptor</fullName>
    </submittedName>
</protein>
<organism evidence="3 4">
    <name type="scientific">Cupriavidus basilensis OR16</name>
    <dbReference type="NCBI Taxonomy" id="1127483"/>
    <lineage>
        <taxon>Bacteria</taxon>
        <taxon>Pseudomonadati</taxon>
        <taxon>Pseudomonadota</taxon>
        <taxon>Betaproteobacteria</taxon>
        <taxon>Burkholderiales</taxon>
        <taxon>Burkholderiaceae</taxon>
        <taxon>Cupriavidus</taxon>
    </lineage>
</organism>
<comment type="similarity">
    <text evidence="1">Belongs to the UPF0065 (bug) family.</text>
</comment>
<dbReference type="Proteomes" id="UP000005808">
    <property type="component" value="Unassembled WGS sequence"/>
</dbReference>
<dbReference type="Pfam" id="PF03401">
    <property type="entry name" value="TctC"/>
    <property type="match status" value="1"/>
</dbReference>
<sequence length="336" mass="35726">MMIGMTMMKHVGTGLKWMAFAPLAAGLASGAMAVDAFPAKPVTLVVPFSAGGPTDVVARALAQAMSRDLGQSVIVENRLGAGGTVAAAYVARAQPDGYTILIHHNGMATAPALYKKLSYGPLKDFEYIGQVADVPMTLLGRKDLPPATTQDLVKYVALNKDKVSLANAGLGAVSQLCGLLFEEAVHVKLNAIPYQGTGPALTALLGGQVDLLCDQTTSTLPHINANRLRFYGVTTPRRIKALPNAPTLQEGGLKGFEMKVWHGVYAPKGTPPAVTARLTKALQKGLQDPMVAKRLDDLGAEIVPVDKQTPEGLHSWLKTESDKWQPLLRTMKVEAD</sequence>
<dbReference type="PANTHER" id="PTHR42928:SF5">
    <property type="entry name" value="BLR1237 PROTEIN"/>
    <property type="match status" value="1"/>
</dbReference>
<dbReference type="EMBL" id="AHJE01000082">
    <property type="protein sequence ID" value="EHP39776.1"/>
    <property type="molecule type" value="Genomic_DNA"/>
</dbReference>
<keyword evidence="2" id="KW-0732">Signal</keyword>
<dbReference type="Gene3D" id="3.40.190.150">
    <property type="entry name" value="Bordetella uptake gene, domain 1"/>
    <property type="match status" value="1"/>
</dbReference>
<dbReference type="PATRIC" id="fig|1127483.3.peg.5886"/>
<dbReference type="SUPFAM" id="SSF53850">
    <property type="entry name" value="Periplasmic binding protein-like II"/>
    <property type="match status" value="1"/>
</dbReference>
<gene>
    <name evidence="3" type="ORF">OR16_29494</name>
</gene>
<accession>H1SCF1</accession>
<dbReference type="PANTHER" id="PTHR42928">
    <property type="entry name" value="TRICARBOXYLATE-BINDING PROTEIN"/>
    <property type="match status" value="1"/>
</dbReference>
<dbReference type="InterPro" id="IPR042100">
    <property type="entry name" value="Bug_dom1"/>
</dbReference>
<keyword evidence="3" id="KW-0675">Receptor</keyword>
<evidence type="ECO:0000313" key="4">
    <source>
        <dbReference type="Proteomes" id="UP000005808"/>
    </source>
</evidence>
<dbReference type="AlphaFoldDB" id="H1SCF1"/>
<reference evidence="3 4" key="1">
    <citation type="journal article" date="2012" name="J. Bacteriol.">
        <title>De Novo Genome Project of Cupriavidus basilensis OR16.</title>
        <authorList>
            <person name="Cserhati M."/>
            <person name="Kriszt B."/>
            <person name="Szoboszlay S."/>
            <person name="Toth A."/>
            <person name="Szabo I."/>
            <person name="Tancsics A."/>
            <person name="Nagy I."/>
            <person name="Horvath B."/>
            <person name="Nagy I."/>
            <person name="Kukolya J."/>
        </authorList>
    </citation>
    <scope>NUCLEOTIDE SEQUENCE [LARGE SCALE GENOMIC DNA]</scope>
    <source>
        <strain evidence="3 4">OR16</strain>
    </source>
</reference>
<feature type="chain" id="PRO_5003553717" evidence="2">
    <location>
        <begin position="34"/>
        <end position="336"/>
    </location>
</feature>
<dbReference type="InterPro" id="IPR005064">
    <property type="entry name" value="BUG"/>
</dbReference>
<evidence type="ECO:0000256" key="2">
    <source>
        <dbReference type="SAM" id="SignalP"/>
    </source>
</evidence>
<comment type="caution">
    <text evidence="3">The sequence shown here is derived from an EMBL/GenBank/DDBJ whole genome shotgun (WGS) entry which is preliminary data.</text>
</comment>
<name>H1SCF1_9BURK</name>
<dbReference type="PIRSF" id="PIRSF017082">
    <property type="entry name" value="YflP"/>
    <property type="match status" value="1"/>
</dbReference>
<dbReference type="Gene3D" id="3.40.190.10">
    <property type="entry name" value="Periplasmic binding protein-like II"/>
    <property type="match status" value="1"/>
</dbReference>
<proteinExistence type="inferred from homology"/>
<feature type="signal peptide" evidence="2">
    <location>
        <begin position="1"/>
        <end position="33"/>
    </location>
</feature>
<evidence type="ECO:0000313" key="3">
    <source>
        <dbReference type="EMBL" id="EHP39776.1"/>
    </source>
</evidence>
<evidence type="ECO:0000256" key="1">
    <source>
        <dbReference type="ARBA" id="ARBA00006987"/>
    </source>
</evidence>